<dbReference type="InterPro" id="IPR013217">
    <property type="entry name" value="Methyltransf_12"/>
</dbReference>
<evidence type="ECO:0000259" key="4">
    <source>
        <dbReference type="Pfam" id="PF08242"/>
    </source>
</evidence>
<comment type="caution">
    <text evidence="5">The sequence shown here is derived from an EMBL/GenBank/DDBJ whole genome shotgun (WGS) entry which is preliminary data.</text>
</comment>
<dbReference type="HOGENOM" id="CLU_090578_0_0_11"/>
<dbReference type="eggNOG" id="COG2226">
    <property type="taxonomic scope" value="Bacteria"/>
</dbReference>
<dbReference type="PANTHER" id="PTHR43464">
    <property type="entry name" value="METHYLTRANSFERASE"/>
    <property type="match status" value="1"/>
</dbReference>
<dbReference type="Gene3D" id="3.40.50.150">
    <property type="entry name" value="Vaccinia Virus protein VP39"/>
    <property type="match status" value="1"/>
</dbReference>
<dbReference type="STRING" id="396014.BF93_18275"/>
<accession>Z9JRX4</accession>
<evidence type="ECO:0000313" key="6">
    <source>
        <dbReference type="Proteomes" id="UP000023067"/>
    </source>
</evidence>
<dbReference type="Proteomes" id="UP000023067">
    <property type="component" value="Unassembled WGS sequence"/>
</dbReference>
<protein>
    <submittedName>
        <fullName evidence="5">Methyltransferase</fullName>
    </submittedName>
</protein>
<dbReference type="PATRIC" id="fig|396014.3.peg.1991"/>
<dbReference type="EMBL" id="JDYK01000009">
    <property type="protein sequence ID" value="EWS81120.1"/>
    <property type="molecule type" value="Genomic_DNA"/>
</dbReference>
<evidence type="ECO:0000256" key="3">
    <source>
        <dbReference type="ARBA" id="ARBA00022691"/>
    </source>
</evidence>
<evidence type="ECO:0000256" key="1">
    <source>
        <dbReference type="ARBA" id="ARBA00022603"/>
    </source>
</evidence>
<evidence type="ECO:0000256" key="2">
    <source>
        <dbReference type="ARBA" id="ARBA00022679"/>
    </source>
</evidence>
<dbReference type="GO" id="GO:0032259">
    <property type="term" value="P:methylation"/>
    <property type="evidence" value="ECO:0007669"/>
    <property type="project" value="UniProtKB-KW"/>
</dbReference>
<name>Z9JRX4_9MICO</name>
<dbReference type="GO" id="GO:0008168">
    <property type="term" value="F:methyltransferase activity"/>
    <property type="evidence" value="ECO:0007669"/>
    <property type="project" value="UniProtKB-KW"/>
</dbReference>
<keyword evidence="6" id="KW-1185">Reference proteome</keyword>
<reference evidence="5 6" key="1">
    <citation type="submission" date="2014-02" db="EMBL/GenBank/DDBJ databases">
        <title>Genome sequence of Brachybacterium phenoliresistens strain W13A50.</title>
        <authorList>
            <person name="Wang X."/>
        </authorList>
    </citation>
    <scope>NUCLEOTIDE SEQUENCE [LARGE SCALE GENOMIC DNA]</scope>
    <source>
        <strain evidence="5 6">W13A50</strain>
    </source>
</reference>
<keyword evidence="2 5" id="KW-0808">Transferase</keyword>
<dbReference type="SUPFAM" id="SSF53335">
    <property type="entry name" value="S-adenosyl-L-methionine-dependent methyltransferases"/>
    <property type="match status" value="1"/>
</dbReference>
<dbReference type="OrthoDB" id="6064711at2"/>
<keyword evidence="3" id="KW-0949">S-adenosyl-L-methionine</keyword>
<dbReference type="RefSeq" id="WP_051486817.1">
    <property type="nucleotide sequence ID" value="NZ_BAAAOW010000002.1"/>
</dbReference>
<dbReference type="Pfam" id="PF08242">
    <property type="entry name" value="Methyltransf_12"/>
    <property type="match status" value="1"/>
</dbReference>
<organism evidence="5 6">
    <name type="scientific">Brachybacterium phenoliresistens</name>
    <dbReference type="NCBI Taxonomy" id="396014"/>
    <lineage>
        <taxon>Bacteria</taxon>
        <taxon>Bacillati</taxon>
        <taxon>Actinomycetota</taxon>
        <taxon>Actinomycetes</taxon>
        <taxon>Micrococcales</taxon>
        <taxon>Dermabacteraceae</taxon>
        <taxon>Brachybacterium</taxon>
    </lineage>
</organism>
<proteinExistence type="predicted"/>
<evidence type="ECO:0000313" key="5">
    <source>
        <dbReference type="EMBL" id="EWS81120.1"/>
    </source>
</evidence>
<gene>
    <name evidence="5" type="ORF">BF93_18275</name>
</gene>
<dbReference type="InterPro" id="IPR029063">
    <property type="entry name" value="SAM-dependent_MTases_sf"/>
</dbReference>
<dbReference type="AlphaFoldDB" id="Z9JRX4"/>
<sequence length="240" mass="26228">MTTPAGAAEPFDLRTTPNPLIRTAGRALGALNARHPWDHNHHFHGWILRSLPPRAQRALDVGCGRGDLVAALRGRVPEVDGIDPDPTMAAAAAERFAPIGRVRIRSLRLDELDPSRERYDVVTMVASLHHMDLEEALTQVRALLRPGGRLLVAALVRPETAADHAWDVAGALSNPVIGLIKHPRPARGGGGDPQMPVRDPATGITELRRTARRILPGARVRRREGFRVTLFWEAPPAEGR</sequence>
<keyword evidence="1 5" id="KW-0489">Methyltransferase</keyword>
<dbReference type="PANTHER" id="PTHR43464:SF19">
    <property type="entry name" value="UBIQUINONE BIOSYNTHESIS O-METHYLTRANSFERASE, MITOCHONDRIAL"/>
    <property type="match status" value="1"/>
</dbReference>
<feature type="domain" description="Methyltransferase type 12" evidence="4">
    <location>
        <begin position="59"/>
        <end position="150"/>
    </location>
</feature>
<dbReference type="CDD" id="cd02440">
    <property type="entry name" value="AdoMet_MTases"/>
    <property type="match status" value="1"/>
</dbReference>